<evidence type="ECO:0000313" key="2">
    <source>
        <dbReference type="Proteomes" id="UP000619265"/>
    </source>
</evidence>
<dbReference type="Gene3D" id="3.30.559.10">
    <property type="entry name" value="Chloramphenicol acetyltransferase-like domain"/>
    <property type="match status" value="1"/>
</dbReference>
<feature type="non-terminal residue" evidence="1">
    <location>
        <position position="1"/>
    </location>
</feature>
<reference evidence="1" key="2">
    <citation type="submission" date="2020-03" db="EMBL/GenBank/DDBJ databases">
        <title>Walnut 2.0.</title>
        <authorList>
            <person name="Marrano A."/>
            <person name="Britton M."/>
            <person name="Zimin A.V."/>
            <person name="Zaini P.A."/>
            <person name="Workman R."/>
            <person name="Puiu D."/>
            <person name="Bianco L."/>
            <person name="Allen B.J."/>
            <person name="Troggio M."/>
            <person name="Leslie C.A."/>
            <person name="Timp W."/>
            <person name="Dendekar A."/>
            <person name="Salzberg S.L."/>
            <person name="Neale D.B."/>
        </authorList>
    </citation>
    <scope>NUCLEOTIDE SEQUENCE</scope>
    <source>
        <tissue evidence="1">Leaves</tissue>
    </source>
</reference>
<organism evidence="1 2">
    <name type="scientific">Juglans regia</name>
    <name type="common">English walnut</name>
    <dbReference type="NCBI Taxonomy" id="51240"/>
    <lineage>
        <taxon>Eukaryota</taxon>
        <taxon>Viridiplantae</taxon>
        <taxon>Streptophyta</taxon>
        <taxon>Embryophyta</taxon>
        <taxon>Tracheophyta</taxon>
        <taxon>Spermatophyta</taxon>
        <taxon>Magnoliopsida</taxon>
        <taxon>eudicotyledons</taxon>
        <taxon>Gunneridae</taxon>
        <taxon>Pentapetalae</taxon>
        <taxon>rosids</taxon>
        <taxon>fabids</taxon>
        <taxon>Fagales</taxon>
        <taxon>Juglandaceae</taxon>
        <taxon>Juglans</taxon>
    </lineage>
</organism>
<reference evidence="1" key="1">
    <citation type="submission" date="2015-10" db="EMBL/GenBank/DDBJ databases">
        <authorList>
            <person name="Martinez-Garcia P.J."/>
            <person name="Crepeau M.W."/>
            <person name="Puiu D."/>
            <person name="Gonzalez-Ibeas D."/>
            <person name="Whalen J."/>
            <person name="Stevens K."/>
            <person name="Paul R."/>
            <person name="Butterfield T."/>
            <person name="Britton M."/>
            <person name="Reagan R."/>
            <person name="Chakraborty S."/>
            <person name="Walawage S.L."/>
            <person name="Vasquez-Gross H.A."/>
            <person name="Cardeno C."/>
            <person name="Famula R."/>
            <person name="Pratt K."/>
            <person name="Kuruganti S."/>
            <person name="Aradhya M.K."/>
            <person name="Leslie C.A."/>
            <person name="Dandekar A.M."/>
            <person name="Salzberg S.L."/>
            <person name="Wegrzyn J.L."/>
            <person name="Langley C.H."/>
            <person name="Neale D.B."/>
        </authorList>
    </citation>
    <scope>NUCLEOTIDE SEQUENCE</scope>
    <source>
        <tissue evidence="1">Leaves</tissue>
    </source>
</reference>
<dbReference type="SUPFAM" id="SSF52777">
    <property type="entry name" value="CoA-dependent acyltransferases"/>
    <property type="match status" value="1"/>
</dbReference>
<evidence type="ECO:0000313" key="1">
    <source>
        <dbReference type="EMBL" id="KAF5473560.1"/>
    </source>
</evidence>
<dbReference type="PANTHER" id="PTHR34375">
    <property type="entry name" value="GATA ZINC FINGER PROTEIN-RELATED"/>
    <property type="match status" value="1"/>
</dbReference>
<accession>A0A834D0Z7</accession>
<proteinExistence type="predicted"/>
<dbReference type="EMBL" id="LIHL02000004">
    <property type="protein sequence ID" value="KAF5473560.1"/>
    <property type="molecule type" value="Genomic_DNA"/>
</dbReference>
<gene>
    <name evidence="1" type="ORF">F2P56_010162</name>
</gene>
<dbReference type="Proteomes" id="UP000619265">
    <property type="component" value="Unassembled WGS sequence"/>
</dbReference>
<dbReference type="Gene3D" id="3.30.559.30">
    <property type="entry name" value="Nonribosomal peptide synthetase, condensation domain"/>
    <property type="match status" value="1"/>
</dbReference>
<dbReference type="InterPro" id="IPR023213">
    <property type="entry name" value="CAT-like_dom_sf"/>
</dbReference>
<dbReference type="AlphaFoldDB" id="A0A834D0Z7"/>
<name>A0A834D0Z7_JUGRE</name>
<sequence length="494" mass="54758">RVFFLYLSVCRLDSMSDESPHNPEAVEPKARTVGGTEYSWCKAVPSGTGITVLALLLSKPPDIWTIQTALHNLQNAQPILRSKLHFTTTTSTKTFSFLTPPTPHLQIRPLDLSSTSHILHTQNDHHCSVNPFHLILEHELNQNTWQDPDHPSYADEDVLFASLYTLSKAQWTLTLRLHTSACDRTTAVSVLRELLGSVTGSGREGEDIGREFGYKEDVNLGIEDLIPAGKANKPFWARGVDMLGYSLNSLRLANLDFRDANSPRYSQVVRLQMTAVDTEKLVAECKSREIKLCGALAAAGLIAAYASKNLPDHQREKYAVVTLIDCRSILDPVLCSQDLGFYHSAILNTHDISGEEELWELANRCYMSFANAKNSNKHFSDMSDLNFLMCKAIENPGLTPSSSLRTALISVFEDPVIDDSNELHQQLGLEDFVGCASVHGVGPSIAIFDTIRNGGLDCACVYPAPLHSREHMQELIGHMRRILVDGCNKLESES</sequence>
<comment type="caution">
    <text evidence="1">The sequence shown here is derived from an EMBL/GenBank/DDBJ whole genome shotgun (WGS) entry which is preliminary data.</text>
</comment>
<protein>
    <submittedName>
        <fullName evidence="1">Uncharacterized protein</fullName>
    </submittedName>
</protein>
<dbReference type="Gramene" id="Jr04_21610_p1">
    <property type="protein sequence ID" value="cds.Jr04_21610_p1"/>
    <property type="gene ID" value="Jr04_21610"/>
</dbReference>
<dbReference type="PANTHER" id="PTHR34375:SF2">
    <property type="entry name" value="GATA ZINC FINGER PROTEIN"/>
    <property type="match status" value="1"/>
</dbReference>